<comment type="caution">
    <text evidence="2">The sequence shown here is derived from an EMBL/GenBank/DDBJ whole genome shotgun (WGS) entry which is preliminary data.</text>
</comment>
<protein>
    <submittedName>
        <fullName evidence="2">Uncharacterized protein</fullName>
    </submittedName>
</protein>
<name>A0A061JHK4_9PROT</name>
<feature type="compositionally biased region" description="Basic and acidic residues" evidence="1">
    <location>
        <begin position="56"/>
        <end position="71"/>
    </location>
</feature>
<evidence type="ECO:0000313" key="3">
    <source>
        <dbReference type="Proteomes" id="UP000026922"/>
    </source>
</evidence>
<evidence type="ECO:0000313" key="2">
    <source>
        <dbReference type="EMBL" id="ETZ04354.1"/>
    </source>
</evidence>
<accession>A0A061JHK4</accession>
<reference evidence="2 3" key="1">
    <citation type="journal article" date="2013" name="Genome Announc.">
        <title>Draft Genome Sequence of Holospora undulata Strain HU1, a Micronucleus-Specific Symbiont of the Ciliate Paramecium caudatum.</title>
        <authorList>
            <person name="Dohra H."/>
            <person name="Suzuki H."/>
            <person name="Suzuki T."/>
            <person name="Tanaka K."/>
            <person name="Fujishima M."/>
        </authorList>
    </citation>
    <scope>NUCLEOTIDE SEQUENCE [LARGE SCALE GENOMIC DNA]</scope>
    <source>
        <strain evidence="2 3">HU1</strain>
    </source>
</reference>
<keyword evidence="3" id="KW-1185">Reference proteome</keyword>
<proteinExistence type="predicted"/>
<organism evidence="2 3">
    <name type="scientific">Holospora undulata HU1</name>
    <dbReference type="NCBI Taxonomy" id="1321371"/>
    <lineage>
        <taxon>Bacteria</taxon>
        <taxon>Pseudomonadati</taxon>
        <taxon>Pseudomonadota</taxon>
        <taxon>Alphaproteobacteria</taxon>
        <taxon>Holosporales</taxon>
        <taxon>Holosporaceae</taxon>
        <taxon>Holospora</taxon>
    </lineage>
</organism>
<sequence length="71" mass="7960">MSLTQAQNYDRLKEVAHIIATAIMRAQSSKNLGKSRLSEKLSLDFSSKGSASRAGLLEKTHYGQDRERICY</sequence>
<evidence type="ECO:0000256" key="1">
    <source>
        <dbReference type="SAM" id="MobiDB-lite"/>
    </source>
</evidence>
<dbReference type="EMBL" id="ARPM03000202">
    <property type="protein sequence ID" value="ETZ04354.1"/>
    <property type="molecule type" value="Genomic_DNA"/>
</dbReference>
<dbReference type="AlphaFoldDB" id="A0A061JHK4"/>
<feature type="region of interest" description="Disordered" evidence="1">
    <location>
        <begin position="46"/>
        <end position="71"/>
    </location>
</feature>
<dbReference type="Proteomes" id="UP000026922">
    <property type="component" value="Unassembled WGS sequence"/>
</dbReference>
<gene>
    <name evidence="2" type="ORF">K737_301191</name>
</gene>
<dbReference type="RefSeq" id="WP_006302605.1">
    <property type="nucleotide sequence ID" value="NZ_ARPM03000202.1"/>
</dbReference>